<gene>
    <name evidence="11" type="primary">cry9Db1</name>
</gene>
<feature type="domain" description="Cry1Ac-like" evidence="10">
    <location>
        <begin position="1039"/>
        <end position="1116"/>
    </location>
</feature>
<evidence type="ECO:0000256" key="3">
    <source>
        <dbReference type="ARBA" id="ARBA00022969"/>
    </source>
</evidence>
<dbReference type="GO" id="GO:0001907">
    <property type="term" value="P:symbiont-mediated killing of host cell"/>
    <property type="evidence" value="ECO:0007669"/>
    <property type="project" value="InterPro"/>
</dbReference>
<feature type="domain" description="Pesticidal crystal protein" evidence="8">
    <location>
        <begin position="83"/>
        <end position="292"/>
    </location>
</feature>
<dbReference type="EMBL" id="AY971349">
    <property type="protein sequence ID" value="AAX78439.1"/>
    <property type="molecule type" value="Genomic_DNA"/>
</dbReference>
<evidence type="ECO:0000259" key="9">
    <source>
        <dbReference type="Pfam" id="PF17997"/>
    </source>
</evidence>
<feature type="domain" description="Pesticidal crystal protein Cry" evidence="9">
    <location>
        <begin position="745"/>
        <end position="926"/>
    </location>
</feature>
<dbReference type="Pfam" id="PF17997">
    <property type="entry name" value="Cry1Ac_D5"/>
    <property type="match status" value="1"/>
</dbReference>
<dbReference type="SUPFAM" id="SSF56849">
    <property type="entry name" value="delta-Endotoxin (insectocide), N-terminal domain"/>
    <property type="match status" value="1"/>
</dbReference>
<dbReference type="Pfam" id="PF21463">
    <property type="entry name" value="Cry1Ac_dom-VII"/>
    <property type="match status" value="1"/>
</dbReference>
<dbReference type="InterPro" id="IPR036399">
    <property type="entry name" value="Pest_cryst_cen_dom_sf"/>
</dbReference>
<dbReference type="InterPro" id="IPR041587">
    <property type="entry name" value="Cry_V"/>
</dbReference>
<protein>
    <recommendedName>
        <fullName evidence="5">Crystaline entomocidal protoxin</fullName>
    </recommendedName>
</protein>
<comment type="similarity">
    <text evidence="1">Belongs to the delta endotoxin family.</text>
</comment>
<feature type="domain" description="Pesticidal crystal protein" evidence="7">
    <location>
        <begin position="533"/>
        <end position="670"/>
    </location>
</feature>
<evidence type="ECO:0000256" key="1">
    <source>
        <dbReference type="ARBA" id="ARBA00007819"/>
    </source>
</evidence>
<dbReference type="InterPro" id="IPR008979">
    <property type="entry name" value="Galactose-bd-like_sf"/>
</dbReference>
<keyword evidence="2" id="KW-0800">Toxin</keyword>
<dbReference type="Gene3D" id="2.60.120.260">
    <property type="entry name" value="Galactose-binding domain-like"/>
    <property type="match status" value="2"/>
</dbReference>
<evidence type="ECO:0000259" key="6">
    <source>
        <dbReference type="Pfam" id="PF00555"/>
    </source>
</evidence>
<keyword evidence="3" id="KW-0749">Sporulation</keyword>
<dbReference type="Gene3D" id="1.20.190.10">
    <property type="entry name" value="Pesticidal crystal protein, N-terminal domain"/>
    <property type="match status" value="1"/>
</dbReference>
<dbReference type="Pfam" id="PF00555">
    <property type="entry name" value="Endotoxin_M"/>
    <property type="match status" value="1"/>
</dbReference>
<dbReference type="InterPro" id="IPR005638">
    <property type="entry name" value="Pest_crys_dom-III"/>
</dbReference>
<dbReference type="InterPro" id="IPR036716">
    <property type="entry name" value="Pest_crys_N_sf"/>
</dbReference>
<evidence type="ECO:0000313" key="11">
    <source>
        <dbReference type="EMBL" id="AAX78439.1"/>
    </source>
</evidence>
<dbReference type="GO" id="GO:0005102">
    <property type="term" value="F:signaling receptor binding"/>
    <property type="evidence" value="ECO:0007669"/>
    <property type="project" value="InterPro"/>
</dbReference>
<dbReference type="Pfam" id="PF03944">
    <property type="entry name" value="Endotoxin_C"/>
    <property type="match status" value="1"/>
</dbReference>
<dbReference type="GO" id="GO:0090729">
    <property type="term" value="F:toxin activity"/>
    <property type="evidence" value="ECO:0007669"/>
    <property type="project" value="UniProtKB-KW"/>
</dbReference>
<dbReference type="InterPro" id="IPR005639">
    <property type="entry name" value="Pest_crys_dom_I"/>
</dbReference>
<evidence type="ECO:0000259" key="7">
    <source>
        <dbReference type="Pfam" id="PF03944"/>
    </source>
</evidence>
<evidence type="ECO:0000256" key="5">
    <source>
        <dbReference type="ARBA" id="ARBA00029653"/>
    </source>
</evidence>
<dbReference type="SUPFAM" id="SSF49785">
    <property type="entry name" value="Galactose-binding domain-like"/>
    <property type="match status" value="2"/>
</dbReference>
<evidence type="ECO:0000256" key="2">
    <source>
        <dbReference type="ARBA" id="ARBA00022656"/>
    </source>
</evidence>
<sequence length="1169" mass="132127">MNRNHQNEYEIIDAPHCGCPSDDVVKYPLTDDPNAGLQNMNYKEYLQMYGGDYTDPLINPNLSVSGKDVIQVGINIVGRLLSFFGFPFSSQWVTVYTYLLNSLWPDDENSVWDAFMKRIEELIDQKISEAVKGRALDELTGLQDNYNLYVEALDEWLNRPNGARASLVSQRFNILDSLFTQFMPSFGSGPGSQNYSTILLPVYAQAANLHLLLLKDADIYGARWGLNQTQIDQFHSRQQSLTRTYTNHCVTTYNDGLAELRGTSVESWLKYHQYRREMTVTAMDLVALFPYYNVRQYPNGANPQLTREVYTDPIVFNPPEPPSGAFCESFYNIRAARERLTFSQLENAIIRPPRLFERFQALGIYTGEARLNQNSAPTNYWIGHFIRNTRLGDSTTITTNYGTTNNRLTNFIPPTTSDVYQINSISSNLASALSTLFGVTRAQFHYGSGIIWSYVGQNNVLPQCHQNYNSIEELPNQSDEPTVRSYSHRLSHITSFNFSVQLNNPVISLGNMPVYVWTHRSVDLNNTITSDRITQLPAVKASTLGAGAIVVKGPGFTGGDVIRRTSVGDFGTIRVSVTGSLTQQYRIRFRYASTIDFDFFVIRGGTTINNFRFTHTMSSGEESRYESYRTVEFSTPFNFTQSQDIIRTSIQGLSGNGEVYLDRIEIIPVNPTREAEEDLEDAKKAVAGLFTRTRDGLQVNVTDYQVDRAANLVSCLSDEQYSHDKKMLMEAVRAAKRLSRERNLLQDPDFNEINSTEENGWKASNGIIISEGGPFFKGRVLQLASARENYPTYIYQKVDASVLKPYTRYRLDGFVKSSEDLEIDLVHQHKVHLVKNVPDNLVSDTYPDGSCRGVNRCDEQHQVDVQIDTEHHPMDCCEAAQTHEFSSYINTGDLNSSVDQGIWVVLKVRTADGYATLGNLELVEVGPLSGESLEREQRDNAKWNAELGRERAETDRVYLAAKQAINHLFVDYQDQQLNPEIGLAEINEASNLVESITGVYSDTVLQIPGISYEIYTELSDRLQQASYLYTSRNAVQNGDFDSGLDSWNATTDASVQQDGNMHFLVLSHWDAQVTQQLRVNPNCKYVLRVTARKVGGGDGYVTIRDGAHHRETLTFNACDYDVNGTYVNDNTYITKEVVFYPHTEHTWVEVSESEGAFYIDSIELIETQE</sequence>
<dbReference type="GO" id="GO:0030435">
    <property type="term" value="P:sporulation resulting in formation of a cellular spore"/>
    <property type="evidence" value="ECO:0007669"/>
    <property type="project" value="UniProtKB-KW"/>
</dbReference>
<dbReference type="Gene3D" id="2.100.10.10">
    <property type="entry name" value="Pesticidal crystal protein, central domain"/>
    <property type="match status" value="1"/>
</dbReference>
<evidence type="ECO:0000259" key="10">
    <source>
        <dbReference type="Pfam" id="PF21463"/>
    </source>
</evidence>
<dbReference type="InterPro" id="IPR038979">
    <property type="entry name" value="Pest_crys"/>
</dbReference>
<name>Q56B08_BACTU</name>
<accession>Q56B08</accession>
<proteinExistence type="inferred from homology"/>
<dbReference type="InterPro" id="IPR001178">
    <property type="entry name" value="Pest_cryst_dom_II"/>
</dbReference>
<organism evidence="11">
    <name type="scientific">Bacillus thuringiensis</name>
    <dbReference type="NCBI Taxonomy" id="1428"/>
    <lineage>
        <taxon>Bacteria</taxon>
        <taxon>Bacillati</taxon>
        <taxon>Bacillota</taxon>
        <taxon>Bacilli</taxon>
        <taxon>Bacillales</taxon>
        <taxon>Bacillaceae</taxon>
        <taxon>Bacillus</taxon>
        <taxon>Bacillus cereus group</taxon>
    </lineage>
</organism>
<reference evidence="11" key="1">
    <citation type="submission" date="2005-03" db="EMBL/GenBank/DDBJ databases">
        <title>Bacillus Cry9 Family Members.</title>
        <authorList>
            <person name="Flannagan R.D."/>
            <person name="Abad A.R."/>
        </authorList>
    </citation>
    <scope>NUCLEOTIDE SEQUENCE</scope>
    <source>
        <strain evidence="11">DP1019</strain>
    </source>
</reference>
<dbReference type="PANTHER" id="PTHR37003:SF2">
    <property type="entry name" value="PESTICIDAL CRYSTAL PROTEIN N-TERMINAL DOMAIN-CONTAINING PROTEIN"/>
    <property type="match status" value="1"/>
</dbReference>
<evidence type="ECO:0000256" key="4">
    <source>
        <dbReference type="ARBA" id="ARBA00023026"/>
    </source>
</evidence>
<dbReference type="PANTHER" id="PTHR37003">
    <property type="entry name" value="ENDOTOXIN_N DOMAIN-CONTAINING PROTEIN-RELATED"/>
    <property type="match status" value="1"/>
</dbReference>
<dbReference type="Pfam" id="PF03945">
    <property type="entry name" value="Endotoxin_N"/>
    <property type="match status" value="1"/>
</dbReference>
<dbReference type="CDD" id="cd04085">
    <property type="entry name" value="delta_endotoxin_C"/>
    <property type="match status" value="1"/>
</dbReference>
<keyword evidence="4" id="KW-0843">Virulence</keyword>
<dbReference type="InterPro" id="IPR048645">
    <property type="entry name" value="Cry1Ac-like_dom-VII"/>
</dbReference>
<dbReference type="SUPFAM" id="SSF51096">
    <property type="entry name" value="delta-Endotoxin (insectocide), middle domain"/>
    <property type="match status" value="1"/>
</dbReference>
<feature type="domain" description="Pesticidal crystal protein" evidence="6">
    <location>
        <begin position="302"/>
        <end position="523"/>
    </location>
</feature>
<evidence type="ECO:0000259" key="8">
    <source>
        <dbReference type="Pfam" id="PF03945"/>
    </source>
</evidence>
<dbReference type="AlphaFoldDB" id="Q56B08"/>